<gene>
    <name evidence="4" type="ORF">ACFSJS_13195</name>
</gene>
<accession>A0ABW4PIN7</accession>
<protein>
    <submittedName>
        <fullName evidence="4">NAD(P)-binding domain-containing protein</fullName>
    </submittedName>
</protein>
<feature type="region of interest" description="Disordered" evidence="3">
    <location>
        <begin position="396"/>
        <end position="417"/>
    </location>
</feature>
<dbReference type="InterPro" id="IPR036188">
    <property type="entry name" value="FAD/NAD-bd_sf"/>
</dbReference>
<comment type="caution">
    <text evidence="4">The sequence shown here is derived from an EMBL/GenBank/DDBJ whole genome shotgun (WGS) entry which is preliminary data.</text>
</comment>
<dbReference type="Proteomes" id="UP001597365">
    <property type="component" value="Unassembled WGS sequence"/>
</dbReference>
<reference evidence="5" key="1">
    <citation type="journal article" date="2019" name="Int. J. Syst. Evol. Microbiol.">
        <title>The Global Catalogue of Microorganisms (GCM) 10K type strain sequencing project: providing services to taxonomists for standard genome sequencing and annotation.</title>
        <authorList>
            <consortium name="The Broad Institute Genomics Platform"/>
            <consortium name="The Broad Institute Genome Sequencing Center for Infectious Disease"/>
            <person name="Wu L."/>
            <person name="Ma J."/>
        </authorList>
    </citation>
    <scope>NUCLEOTIDE SEQUENCE [LARGE SCALE GENOMIC DNA]</scope>
    <source>
        <strain evidence="5">CGMCC 4.7455</strain>
    </source>
</reference>
<dbReference type="PANTHER" id="PTHR48105">
    <property type="entry name" value="THIOREDOXIN REDUCTASE 1-RELATED-RELATED"/>
    <property type="match status" value="1"/>
</dbReference>
<dbReference type="SUPFAM" id="SSF51905">
    <property type="entry name" value="FAD/NAD(P)-binding domain"/>
    <property type="match status" value="1"/>
</dbReference>
<evidence type="ECO:0000256" key="3">
    <source>
        <dbReference type="SAM" id="MobiDB-lite"/>
    </source>
</evidence>
<keyword evidence="2" id="KW-0560">Oxidoreductase</keyword>
<dbReference type="EMBL" id="JBHUFU010000007">
    <property type="protein sequence ID" value="MFD1830621.1"/>
    <property type="molecule type" value="Genomic_DNA"/>
</dbReference>
<dbReference type="RefSeq" id="WP_380899740.1">
    <property type="nucleotide sequence ID" value="NZ_JBHUFU010000007.1"/>
</dbReference>
<organism evidence="4 5">
    <name type="scientific">Streptomyces desertarenae</name>
    <dbReference type="NCBI Taxonomy" id="2666184"/>
    <lineage>
        <taxon>Bacteria</taxon>
        <taxon>Bacillati</taxon>
        <taxon>Actinomycetota</taxon>
        <taxon>Actinomycetes</taxon>
        <taxon>Kitasatosporales</taxon>
        <taxon>Streptomycetaceae</taxon>
        <taxon>Streptomyces</taxon>
    </lineage>
</organism>
<evidence type="ECO:0000313" key="4">
    <source>
        <dbReference type="EMBL" id="MFD1830621.1"/>
    </source>
</evidence>
<dbReference type="Gene3D" id="3.50.50.60">
    <property type="entry name" value="FAD/NAD(P)-binding domain"/>
    <property type="match status" value="1"/>
</dbReference>
<keyword evidence="1" id="KW-0285">Flavoprotein</keyword>
<dbReference type="PRINTS" id="PR00368">
    <property type="entry name" value="FADPNR"/>
</dbReference>
<evidence type="ECO:0000256" key="1">
    <source>
        <dbReference type="ARBA" id="ARBA00022630"/>
    </source>
</evidence>
<dbReference type="InterPro" id="IPR050097">
    <property type="entry name" value="Ferredoxin-NADP_redctase_2"/>
</dbReference>
<dbReference type="Pfam" id="PF13738">
    <property type="entry name" value="Pyr_redox_3"/>
    <property type="match status" value="1"/>
</dbReference>
<name>A0ABW4PIN7_9ACTN</name>
<proteinExistence type="predicted"/>
<dbReference type="PRINTS" id="PR00469">
    <property type="entry name" value="PNDRDTASEII"/>
</dbReference>
<evidence type="ECO:0000313" key="5">
    <source>
        <dbReference type="Proteomes" id="UP001597365"/>
    </source>
</evidence>
<sequence>MYDLVVVGAGPYGLSIASHAAAAGLRLRTFGRPMASWRDHMPGGMFLKSEPWASNLSDPSGEHTLAAWCASRGLRAEHGTPLPIGAFTEYGLWFGRTAVPAVEEERITAVRPRSEGFLVETEGGELVAARTVALAIGVMPFVHRPEPLRALPRGLVSHSSHHRDLSGFRGRDVTVIGAGQAALETAALLAECGAHPRVVARAGHVSWNTPPQPLKRPLLHALRDPHGGLGTGWSSWVWAEAPWAVRRLPGSLRARIAATALGPAGAWWLRDRVESRIPVLLGHRLRAAVPSGGGVRLTLENTRGSTTLDTDHVVAATGFVPDVARLDLLDPSVRNHLRLAGTSRAPEVDGRFESSVPGLFFAGLLTAPSFGPSMRFVYGAAFTAERLVRGVLRRTAGRRPTTVPRSRRASRATASLG</sequence>
<keyword evidence="5" id="KW-1185">Reference proteome</keyword>
<evidence type="ECO:0000256" key="2">
    <source>
        <dbReference type="ARBA" id="ARBA00023002"/>
    </source>
</evidence>